<evidence type="ECO:0000313" key="2">
    <source>
        <dbReference type="Proteomes" id="UP000676336"/>
    </source>
</evidence>
<protein>
    <submittedName>
        <fullName evidence="1">Uncharacterized protein</fullName>
    </submittedName>
</protein>
<name>A0A8S2WSB5_9BILA</name>
<sequence>MSYLFSNLDNNPTKLTIQADHTHIFETVHVDVCDETCAVADITGTIMFDSNGIDSGCNLEQC</sequence>
<reference evidence="1" key="1">
    <citation type="submission" date="2021-02" db="EMBL/GenBank/DDBJ databases">
        <authorList>
            <person name="Nowell W R."/>
        </authorList>
    </citation>
    <scope>NUCLEOTIDE SEQUENCE</scope>
</reference>
<organism evidence="1 2">
    <name type="scientific">Rotaria magnacalcarata</name>
    <dbReference type="NCBI Taxonomy" id="392030"/>
    <lineage>
        <taxon>Eukaryota</taxon>
        <taxon>Metazoa</taxon>
        <taxon>Spiralia</taxon>
        <taxon>Gnathifera</taxon>
        <taxon>Rotifera</taxon>
        <taxon>Eurotatoria</taxon>
        <taxon>Bdelloidea</taxon>
        <taxon>Philodinida</taxon>
        <taxon>Philodinidae</taxon>
        <taxon>Rotaria</taxon>
    </lineage>
</organism>
<accession>A0A8S2WSB5</accession>
<gene>
    <name evidence="1" type="ORF">SMN809_LOCUS32989</name>
</gene>
<dbReference type="Proteomes" id="UP000676336">
    <property type="component" value="Unassembled WGS sequence"/>
</dbReference>
<evidence type="ECO:0000313" key="1">
    <source>
        <dbReference type="EMBL" id="CAF4457107.1"/>
    </source>
</evidence>
<dbReference type="EMBL" id="CAJOBI010070790">
    <property type="protein sequence ID" value="CAF4457107.1"/>
    <property type="molecule type" value="Genomic_DNA"/>
</dbReference>
<comment type="caution">
    <text evidence="1">The sequence shown here is derived from an EMBL/GenBank/DDBJ whole genome shotgun (WGS) entry which is preliminary data.</text>
</comment>
<feature type="non-terminal residue" evidence="1">
    <location>
        <position position="62"/>
    </location>
</feature>
<dbReference type="AlphaFoldDB" id="A0A8S2WSB5"/>
<proteinExistence type="predicted"/>